<feature type="transmembrane region" description="Helical" evidence="7">
    <location>
        <begin position="198"/>
        <end position="216"/>
    </location>
</feature>
<dbReference type="STRING" id="1210086.GCA_001613105_04565"/>
<dbReference type="Gene3D" id="1.10.510.10">
    <property type="entry name" value="Transferase(Phosphotransferase) domain 1"/>
    <property type="match status" value="1"/>
</dbReference>
<keyword evidence="5 7" id="KW-0472">Membrane</keyword>
<feature type="region of interest" description="Disordered" evidence="6">
    <location>
        <begin position="1"/>
        <end position="22"/>
    </location>
</feature>
<sequence length="799" mass="84062">MATDTTREPTAAGTTAETHVSRRRLLRRHPGDAVRLLLGITALVISSLLAHHTEVPRLEMDLFHLINDLPTWITPVLWVVMQAGTIGAVGVAAGAALLCRRVGLARDIAVAGGLAYVAALGVKHLVGRARPDVLLHELVLRSQQGGLGFVSGHAAVAAAMAAAAGPWLPRPWRRAVWAGAATVAVARVFMGAHLVLDIFGGAALGWSVAAVLHLLWGAPIHRAEIPLVHTALSAAGLRPVTVNPVRVDSRGSRPFVVTTEDTGELFVKIIGYHERNADLLFKLFRHSMFRAVEDESPFATPKQQAEHEAFLALLARRAGVRTPEVVGVGVATTGDAWMAETRIPAHNLARSAPEPISEDTLCDVWRQLALMRAARIAHRDLRLANVLVDAQGTAWIVDFGFGETSASDHRLATDVAELLASMSLRVGAPRAVATAYQVLGKQALQEAAPLLQPLALASATRSAVRHRHGLLDELRTTVAETIDQPIVQPEVLVRVRWRTIGWILATVFATYVLLPQLGQLGATIAALGDAQWPWLTGAAAMSAATYVASAVALIGACPKPLALGRTVNVQLATSFANRLAPYGLGATAVNERYLERSGLGRPTALAVVAVWVSSAVALHFLELLGAGLWLGHTRLLLASALPGGWGLLIGFVALMTVLGVTVALLIHRPDWLDELRGAAAAIAVIARRPRQAALLFGGQLATNVAYIAALGFSVHAFGGHSSAALVTAVFLGGTALGAASPTPAGLGVVEASLVAGLTVGGVASAPAIAGVLAYRLATFWLPATLGSISFTYLQRHHVL</sequence>
<dbReference type="SMART" id="SM00014">
    <property type="entry name" value="acidPPc"/>
    <property type="match status" value="1"/>
</dbReference>
<dbReference type="InterPro" id="IPR036938">
    <property type="entry name" value="PAP2/HPO_sf"/>
</dbReference>
<keyword evidence="10" id="KW-1185">Reference proteome</keyword>
<dbReference type="AlphaFoldDB" id="A0A370HQD3"/>
<feature type="transmembrane region" description="Helical" evidence="7">
    <location>
        <begin position="692"/>
        <end position="714"/>
    </location>
</feature>
<keyword evidence="3 7" id="KW-0812">Transmembrane</keyword>
<evidence type="ECO:0000256" key="4">
    <source>
        <dbReference type="ARBA" id="ARBA00022989"/>
    </source>
</evidence>
<evidence type="ECO:0000256" key="2">
    <source>
        <dbReference type="ARBA" id="ARBA00022475"/>
    </source>
</evidence>
<evidence type="ECO:0000256" key="6">
    <source>
        <dbReference type="SAM" id="MobiDB-lite"/>
    </source>
</evidence>
<feature type="transmembrane region" description="Helical" evidence="7">
    <location>
        <begin position="604"/>
        <end position="631"/>
    </location>
</feature>
<evidence type="ECO:0000313" key="9">
    <source>
        <dbReference type="EMBL" id="RDI60485.1"/>
    </source>
</evidence>
<comment type="subcellular location">
    <subcellularLocation>
        <location evidence="1">Cell membrane</location>
        <topology evidence="1">Multi-pass membrane protein</topology>
    </subcellularLocation>
</comment>
<dbReference type="SUPFAM" id="SSF48317">
    <property type="entry name" value="Acid phosphatase/Vanadium-dependent haloperoxidase"/>
    <property type="match status" value="1"/>
</dbReference>
<feature type="transmembrane region" description="Helical" evidence="7">
    <location>
        <begin position="146"/>
        <end position="168"/>
    </location>
</feature>
<feature type="transmembrane region" description="Helical" evidence="7">
    <location>
        <begin position="33"/>
        <end position="52"/>
    </location>
</feature>
<comment type="caution">
    <text evidence="9">The sequence shown here is derived from an EMBL/GenBank/DDBJ whole genome shotgun (WGS) entry which is preliminary data.</text>
</comment>
<evidence type="ECO:0000256" key="5">
    <source>
        <dbReference type="ARBA" id="ARBA00023136"/>
    </source>
</evidence>
<dbReference type="Gene3D" id="1.20.144.10">
    <property type="entry name" value="Phosphatidic acid phosphatase type 2/haloperoxidase"/>
    <property type="match status" value="1"/>
</dbReference>
<gene>
    <name evidence="9" type="ORF">DFR76_115115</name>
</gene>
<dbReference type="InterPro" id="IPR011009">
    <property type="entry name" value="Kinase-like_dom_sf"/>
</dbReference>
<name>A0A370HQD3_9NOCA</name>
<dbReference type="PANTHER" id="PTHR39087:SF2">
    <property type="entry name" value="UPF0104 MEMBRANE PROTEIN MJ1595"/>
    <property type="match status" value="1"/>
</dbReference>
<evidence type="ECO:0000256" key="1">
    <source>
        <dbReference type="ARBA" id="ARBA00004651"/>
    </source>
</evidence>
<proteinExistence type="predicted"/>
<organism evidence="9 10">
    <name type="scientific">Nocardia pseudobrasiliensis</name>
    <dbReference type="NCBI Taxonomy" id="45979"/>
    <lineage>
        <taxon>Bacteria</taxon>
        <taxon>Bacillati</taxon>
        <taxon>Actinomycetota</taxon>
        <taxon>Actinomycetes</taxon>
        <taxon>Mycobacteriales</taxon>
        <taxon>Nocardiaceae</taxon>
        <taxon>Nocardia</taxon>
    </lineage>
</organism>
<feature type="transmembrane region" description="Helical" evidence="7">
    <location>
        <begin position="495"/>
        <end position="514"/>
    </location>
</feature>
<keyword evidence="4 7" id="KW-1133">Transmembrane helix</keyword>
<feature type="transmembrane region" description="Helical" evidence="7">
    <location>
        <begin position="72"/>
        <end position="96"/>
    </location>
</feature>
<dbReference type="PANTHER" id="PTHR39087">
    <property type="entry name" value="UPF0104 MEMBRANE PROTEIN MJ1595"/>
    <property type="match status" value="1"/>
</dbReference>
<evidence type="ECO:0000313" key="10">
    <source>
        <dbReference type="Proteomes" id="UP000254869"/>
    </source>
</evidence>
<evidence type="ECO:0000256" key="7">
    <source>
        <dbReference type="SAM" id="Phobius"/>
    </source>
</evidence>
<dbReference type="SUPFAM" id="SSF56112">
    <property type="entry name" value="Protein kinase-like (PK-like)"/>
    <property type="match status" value="1"/>
</dbReference>
<feature type="transmembrane region" description="Helical" evidence="7">
    <location>
        <begin position="175"/>
        <end position="192"/>
    </location>
</feature>
<dbReference type="Pfam" id="PF01569">
    <property type="entry name" value="PAP2"/>
    <property type="match status" value="1"/>
</dbReference>
<evidence type="ECO:0000256" key="3">
    <source>
        <dbReference type="ARBA" id="ARBA00022692"/>
    </source>
</evidence>
<feature type="transmembrane region" description="Helical" evidence="7">
    <location>
        <begin position="108"/>
        <end position="126"/>
    </location>
</feature>
<feature type="transmembrane region" description="Helical" evidence="7">
    <location>
        <begin position="720"/>
        <end position="739"/>
    </location>
</feature>
<feature type="transmembrane region" description="Helical" evidence="7">
    <location>
        <begin position="534"/>
        <end position="556"/>
    </location>
</feature>
<dbReference type="GO" id="GO:0005886">
    <property type="term" value="C:plasma membrane"/>
    <property type="evidence" value="ECO:0007669"/>
    <property type="project" value="UniProtKB-SubCell"/>
</dbReference>
<dbReference type="EMBL" id="QQBC01000015">
    <property type="protein sequence ID" value="RDI60485.1"/>
    <property type="molecule type" value="Genomic_DNA"/>
</dbReference>
<evidence type="ECO:0000259" key="8">
    <source>
        <dbReference type="SMART" id="SM00014"/>
    </source>
</evidence>
<dbReference type="Pfam" id="PF03706">
    <property type="entry name" value="LPG_synthase_TM"/>
    <property type="match status" value="1"/>
</dbReference>
<reference evidence="9 10" key="1">
    <citation type="submission" date="2018-07" db="EMBL/GenBank/DDBJ databases">
        <title>Genomic Encyclopedia of Type Strains, Phase IV (KMG-IV): sequencing the most valuable type-strain genomes for metagenomic binning, comparative biology and taxonomic classification.</title>
        <authorList>
            <person name="Goeker M."/>
        </authorList>
    </citation>
    <scope>NUCLEOTIDE SEQUENCE [LARGE SCALE GENOMIC DNA]</scope>
    <source>
        <strain evidence="9 10">DSM 44290</strain>
    </source>
</reference>
<feature type="transmembrane region" description="Helical" evidence="7">
    <location>
        <begin position="643"/>
        <end position="666"/>
    </location>
</feature>
<dbReference type="InterPro" id="IPR022791">
    <property type="entry name" value="L-PG_synthase/AglD"/>
</dbReference>
<accession>A0A370HQD3</accession>
<dbReference type="NCBIfam" id="TIGR00374">
    <property type="entry name" value="flippase-like domain"/>
    <property type="match status" value="1"/>
</dbReference>
<feature type="domain" description="Phosphatidic acid phosphatase type 2/haloperoxidase" evidence="8">
    <location>
        <begin position="102"/>
        <end position="213"/>
    </location>
</feature>
<dbReference type="Proteomes" id="UP000254869">
    <property type="component" value="Unassembled WGS sequence"/>
</dbReference>
<keyword evidence="2" id="KW-1003">Cell membrane</keyword>
<dbReference type="InterPro" id="IPR000326">
    <property type="entry name" value="PAP2/HPO"/>
</dbReference>
<protein>
    <submittedName>
        <fullName evidence="9">Undecaprenyl-diphosphatase</fullName>
    </submittedName>
</protein>
<feature type="transmembrane region" description="Helical" evidence="7">
    <location>
        <begin position="746"/>
        <end position="768"/>
    </location>
</feature>